<evidence type="ECO:0000256" key="8">
    <source>
        <dbReference type="PIRSR" id="PIRSR500134-1"/>
    </source>
</evidence>
<feature type="binding site" evidence="9">
    <location>
        <position position="265"/>
    </location>
    <ligand>
        <name>substrate</name>
    </ligand>
</feature>
<dbReference type="PIRSF" id="PIRSF500134">
    <property type="entry name" value="UDPglc_DH_bac"/>
    <property type="match status" value="1"/>
</dbReference>
<dbReference type="AlphaFoldDB" id="A0A1W2CEK1"/>
<dbReference type="InterPro" id="IPR036220">
    <property type="entry name" value="UDP-Glc/GDP-Man_DH_C_sf"/>
</dbReference>
<evidence type="ECO:0000256" key="7">
    <source>
        <dbReference type="PIRNR" id="PIRNR000124"/>
    </source>
</evidence>
<proteinExistence type="inferred from homology"/>
<gene>
    <name evidence="12" type="ORF">SAMN02745168_2761</name>
</gene>
<dbReference type="NCBIfam" id="TIGR03026">
    <property type="entry name" value="NDP-sugDHase"/>
    <property type="match status" value="1"/>
</dbReference>
<dbReference type="InterPro" id="IPR014027">
    <property type="entry name" value="UDP-Glc/GDP-Man_DH_C"/>
</dbReference>
<dbReference type="SMART" id="SM00984">
    <property type="entry name" value="UDPG_MGDP_dh_C"/>
    <property type="match status" value="1"/>
</dbReference>
<dbReference type="OrthoDB" id="9803238at2"/>
<feature type="binding site" evidence="10">
    <location>
        <position position="271"/>
    </location>
    <ligand>
        <name>NAD(+)</name>
        <dbReference type="ChEBI" id="CHEBI:57540"/>
    </ligand>
</feature>
<feature type="binding site" evidence="10">
    <location>
        <position position="30"/>
    </location>
    <ligand>
        <name>NAD(+)</name>
        <dbReference type="ChEBI" id="CHEBI:57540"/>
    </ligand>
</feature>
<feature type="binding site" evidence="10">
    <location>
        <position position="35"/>
    </location>
    <ligand>
        <name>NAD(+)</name>
        <dbReference type="ChEBI" id="CHEBI:57540"/>
    </ligand>
</feature>
<dbReference type="RefSeq" id="WP_084235421.1">
    <property type="nucleotide sequence ID" value="NZ_FWXW01000009.1"/>
</dbReference>
<dbReference type="InterPro" id="IPR001732">
    <property type="entry name" value="UDP-Glc/GDP-Man_DH_N"/>
</dbReference>
<dbReference type="PANTHER" id="PTHR43750:SF3">
    <property type="entry name" value="UDP-GLUCOSE 6-DEHYDROGENASE TUAD"/>
    <property type="match status" value="1"/>
</dbReference>
<keyword evidence="13" id="KW-1185">Reference proteome</keyword>
<dbReference type="PANTHER" id="PTHR43750">
    <property type="entry name" value="UDP-GLUCOSE 6-DEHYDROGENASE TUAD"/>
    <property type="match status" value="1"/>
</dbReference>
<dbReference type="Pfam" id="PF00984">
    <property type="entry name" value="UDPG_MGDP_dh"/>
    <property type="match status" value="1"/>
</dbReference>
<dbReference type="SUPFAM" id="SSF52413">
    <property type="entry name" value="UDP-glucose/GDP-mannose dehydrogenase C-terminal domain"/>
    <property type="match status" value="1"/>
</dbReference>
<comment type="similarity">
    <text evidence="2 7">Belongs to the UDP-glucose/GDP-mannose dehydrogenase family.</text>
</comment>
<evidence type="ECO:0000256" key="9">
    <source>
        <dbReference type="PIRSR" id="PIRSR500134-2"/>
    </source>
</evidence>
<reference evidence="12 13" key="1">
    <citation type="submission" date="2017-04" db="EMBL/GenBank/DDBJ databases">
        <authorList>
            <person name="Afonso C.L."/>
            <person name="Miller P.J."/>
            <person name="Scott M.A."/>
            <person name="Spackman E."/>
            <person name="Goraichik I."/>
            <person name="Dimitrov K.M."/>
            <person name="Suarez D.L."/>
            <person name="Swayne D.E."/>
        </authorList>
    </citation>
    <scope>NUCLEOTIDE SEQUENCE [LARGE SCALE GENOMIC DNA]</scope>
    <source>
        <strain evidence="12 13">DSM 12816</strain>
    </source>
</reference>
<feature type="binding site" evidence="10">
    <location>
        <position position="335"/>
    </location>
    <ligand>
        <name>NAD(+)</name>
        <dbReference type="ChEBI" id="CHEBI:57540"/>
    </ligand>
</feature>
<feature type="binding site" evidence="10">
    <location>
        <position position="122"/>
    </location>
    <ligand>
        <name>NAD(+)</name>
        <dbReference type="ChEBI" id="CHEBI:57540"/>
    </ligand>
</feature>
<feature type="binding site" evidence="10">
    <location>
        <position position="158"/>
    </location>
    <ligand>
        <name>NAD(+)</name>
        <dbReference type="ChEBI" id="CHEBI:57540"/>
    </ligand>
</feature>
<evidence type="ECO:0000256" key="5">
    <source>
        <dbReference type="ARBA" id="ARBA00023027"/>
    </source>
</evidence>
<feature type="active site" description="Nucleophile" evidence="8">
    <location>
        <position position="268"/>
    </location>
</feature>
<dbReference type="STRING" id="1122930.SAMN02745168_2761"/>
<dbReference type="Pfam" id="PF03720">
    <property type="entry name" value="UDPG_MGDP_dh_C"/>
    <property type="match status" value="1"/>
</dbReference>
<dbReference type="InterPro" id="IPR017476">
    <property type="entry name" value="UDP-Glc/GDP-Man"/>
</dbReference>
<feature type="domain" description="UDP-glucose/GDP-mannose dehydrogenase C-terminal" evidence="11">
    <location>
        <begin position="321"/>
        <end position="415"/>
    </location>
</feature>
<dbReference type="EC" id="1.1.1.22" evidence="3 7"/>
<name>A0A1W2CEK1_9FIRM</name>
<comment type="pathway">
    <text evidence="1">Nucleotide-sugar biosynthesis; UDP-alpha-D-glucuronate biosynthesis; UDP-alpha-D-glucuronate from UDP-alpha-D-glucose: step 1/1.</text>
</comment>
<dbReference type="Pfam" id="PF03721">
    <property type="entry name" value="UDPG_MGDP_dh_N"/>
    <property type="match status" value="1"/>
</dbReference>
<sequence length="416" mass="44768">MVITVIGLGYIGLTAALGFAELGCKVYGTDTSTARMSAVSSGRLPVSEPGLGSSLARHLGRGFLPCSNMNAMVAESDCIFFCVGTPGLPDSGADLSCLAGAVEQVLDILTPDHFKVLVIKSTIPPSTAVERIVPLAENRGLKAGKDIGIAVNPEFLREGSCWDDFMHPDRIVLGVSDRRSEALLRELYAPFGAPILSVDLTTAEFIKYLSNSMLAMMISFSNEMSLIADAIGGIDVASAFRILHLDRRWNECDMRSYLYPGCGYGGYCLPKDTRALYSTARAFGMDPQMLKNTIAVNDSMAAVTAGRIARAAGRDPGAAVGILGLSFKPGSGDTRDSPAAGIIRELNRLGYRNILCYDPEAAAEFQASYPLEYYCVGEYARAVSLSDVIALVTAWPEFKNIREMTDKPIVDCRYML</sequence>
<dbReference type="InterPro" id="IPR008927">
    <property type="entry name" value="6-PGluconate_DH-like_C_sf"/>
</dbReference>
<dbReference type="GO" id="GO:0003979">
    <property type="term" value="F:UDP-glucose 6-dehydrogenase activity"/>
    <property type="evidence" value="ECO:0007669"/>
    <property type="project" value="UniProtKB-EC"/>
</dbReference>
<evidence type="ECO:0000313" key="13">
    <source>
        <dbReference type="Proteomes" id="UP000192790"/>
    </source>
</evidence>
<organism evidence="12 13">
    <name type="scientific">Papillibacter cinnamivorans DSM 12816</name>
    <dbReference type="NCBI Taxonomy" id="1122930"/>
    <lineage>
        <taxon>Bacteria</taxon>
        <taxon>Bacillati</taxon>
        <taxon>Bacillota</taxon>
        <taxon>Clostridia</taxon>
        <taxon>Eubacteriales</taxon>
        <taxon>Oscillospiraceae</taxon>
        <taxon>Papillibacter</taxon>
    </lineage>
</organism>
<dbReference type="PIRSF" id="PIRSF000124">
    <property type="entry name" value="UDPglc_GDPman_dh"/>
    <property type="match status" value="1"/>
</dbReference>
<dbReference type="InterPro" id="IPR036291">
    <property type="entry name" value="NAD(P)-bd_dom_sf"/>
</dbReference>
<feature type="binding site" evidence="9">
    <location>
        <position position="207"/>
    </location>
    <ligand>
        <name>substrate</name>
    </ligand>
</feature>
<keyword evidence="4 7" id="KW-0560">Oxidoreductase</keyword>
<evidence type="ECO:0000256" key="3">
    <source>
        <dbReference type="ARBA" id="ARBA00012954"/>
    </source>
</evidence>
<dbReference type="SUPFAM" id="SSF51735">
    <property type="entry name" value="NAD(P)-binding Rossmann-fold domains"/>
    <property type="match status" value="1"/>
</dbReference>
<feature type="binding site" evidence="9">
    <location>
        <position position="328"/>
    </location>
    <ligand>
        <name>substrate</name>
    </ligand>
</feature>
<dbReference type="GO" id="GO:0006065">
    <property type="term" value="P:UDP-glucuronate biosynthetic process"/>
    <property type="evidence" value="ECO:0007669"/>
    <property type="project" value="UniProtKB-UniPathway"/>
</dbReference>
<evidence type="ECO:0000256" key="10">
    <source>
        <dbReference type="PIRSR" id="PIRSR500134-3"/>
    </source>
</evidence>
<dbReference type="UniPathway" id="UPA00038">
    <property type="reaction ID" value="UER00491"/>
</dbReference>
<dbReference type="Gene3D" id="1.20.5.100">
    <property type="entry name" value="Cytochrome c1, transmembrane anchor, C-terminal"/>
    <property type="match status" value="1"/>
</dbReference>
<evidence type="ECO:0000256" key="6">
    <source>
        <dbReference type="ARBA" id="ARBA00047473"/>
    </source>
</evidence>
<evidence type="ECO:0000259" key="11">
    <source>
        <dbReference type="SMART" id="SM00984"/>
    </source>
</evidence>
<dbReference type="EMBL" id="FWXW01000009">
    <property type="protein sequence ID" value="SMC83643.1"/>
    <property type="molecule type" value="Genomic_DNA"/>
</dbReference>
<dbReference type="SUPFAM" id="SSF48179">
    <property type="entry name" value="6-phosphogluconate dehydrogenase C-terminal domain-like"/>
    <property type="match status" value="1"/>
</dbReference>
<dbReference type="GO" id="GO:0000271">
    <property type="term" value="P:polysaccharide biosynthetic process"/>
    <property type="evidence" value="ECO:0007669"/>
    <property type="project" value="InterPro"/>
</dbReference>
<feature type="binding site" evidence="10">
    <location>
        <position position="85"/>
    </location>
    <ligand>
        <name>NAD(+)</name>
        <dbReference type="ChEBI" id="CHEBI:57540"/>
    </ligand>
</feature>
<accession>A0A1W2CEK1</accession>
<evidence type="ECO:0000256" key="4">
    <source>
        <dbReference type="ARBA" id="ARBA00023002"/>
    </source>
</evidence>
<evidence type="ECO:0000256" key="2">
    <source>
        <dbReference type="ARBA" id="ARBA00006601"/>
    </source>
</evidence>
<feature type="binding site" evidence="9">
    <location>
        <begin position="257"/>
        <end position="261"/>
    </location>
    <ligand>
        <name>substrate</name>
    </ligand>
</feature>
<protein>
    <recommendedName>
        <fullName evidence="3 7">UDP-glucose 6-dehydrogenase</fullName>
        <ecNumber evidence="3 7">1.1.1.22</ecNumber>
    </recommendedName>
</protein>
<dbReference type="Proteomes" id="UP000192790">
    <property type="component" value="Unassembled WGS sequence"/>
</dbReference>
<evidence type="ECO:0000313" key="12">
    <source>
        <dbReference type="EMBL" id="SMC83643.1"/>
    </source>
</evidence>
<dbReference type="InterPro" id="IPR028357">
    <property type="entry name" value="UDPglc_DH_bac"/>
</dbReference>
<feature type="binding site" evidence="9">
    <location>
        <begin position="155"/>
        <end position="158"/>
    </location>
    <ligand>
        <name>substrate</name>
    </ligand>
</feature>
<keyword evidence="5 7" id="KW-0520">NAD</keyword>
<dbReference type="InterPro" id="IPR014026">
    <property type="entry name" value="UDP-Glc/GDP-Man_DH_dimer"/>
</dbReference>
<dbReference type="Gene3D" id="3.40.50.720">
    <property type="entry name" value="NAD(P)-binding Rossmann-like Domain"/>
    <property type="match status" value="2"/>
</dbReference>
<evidence type="ECO:0000256" key="1">
    <source>
        <dbReference type="ARBA" id="ARBA00004701"/>
    </source>
</evidence>
<comment type="catalytic activity">
    <reaction evidence="6 7">
        <text>UDP-alpha-D-glucose + 2 NAD(+) + H2O = UDP-alpha-D-glucuronate + 2 NADH + 3 H(+)</text>
        <dbReference type="Rhea" id="RHEA:23596"/>
        <dbReference type="ChEBI" id="CHEBI:15377"/>
        <dbReference type="ChEBI" id="CHEBI:15378"/>
        <dbReference type="ChEBI" id="CHEBI:57540"/>
        <dbReference type="ChEBI" id="CHEBI:57945"/>
        <dbReference type="ChEBI" id="CHEBI:58052"/>
        <dbReference type="ChEBI" id="CHEBI:58885"/>
        <dbReference type="EC" id="1.1.1.22"/>
    </reaction>
</comment>
<dbReference type="GO" id="GO:0051287">
    <property type="term" value="F:NAD binding"/>
    <property type="evidence" value="ECO:0007669"/>
    <property type="project" value="InterPro"/>
</dbReference>